<dbReference type="Gene3D" id="1.25.40.10">
    <property type="entry name" value="Tetratricopeptide repeat domain"/>
    <property type="match status" value="1"/>
</dbReference>
<accession>A0A2P6PGX3</accession>
<dbReference type="AlphaFoldDB" id="A0A2P6PGX3"/>
<evidence type="ECO:0000313" key="2">
    <source>
        <dbReference type="Proteomes" id="UP000238479"/>
    </source>
</evidence>
<comment type="caution">
    <text evidence="1">The sequence shown here is derived from an EMBL/GenBank/DDBJ whole genome shotgun (WGS) entry which is preliminary data.</text>
</comment>
<dbReference type="InterPro" id="IPR011990">
    <property type="entry name" value="TPR-like_helical_dom_sf"/>
</dbReference>
<evidence type="ECO:0008006" key="3">
    <source>
        <dbReference type="Google" id="ProtNLM"/>
    </source>
</evidence>
<gene>
    <name evidence="1" type="ORF">RchiOBHm_Chr7g0236221</name>
</gene>
<reference evidence="1 2" key="1">
    <citation type="journal article" date="2018" name="Nat. Genet.">
        <title>The Rosa genome provides new insights in the design of modern roses.</title>
        <authorList>
            <person name="Bendahmane M."/>
        </authorList>
    </citation>
    <scope>NUCLEOTIDE SEQUENCE [LARGE SCALE GENOMIC DNA]</scope>
    <source>
        <strain evidence="2">cv. Old Blush</strain>
    </source>
</reference>
<proteinExistence type="predicted"/>
<organism evidence="1 2">
    <name type="scientific">Rosa chinensis</name>
    <name type="common">China rose</name>
    <dbReference type="NCBI Taxonomy" id="74649"/>
    <lineage>
        <taxon>Eukaryota</taxon>
        <taxon>Viridiplantae</taxon>
        <taxon>Streptophyta</taxon>
        <taxon>Embryophyta</taxon>
        <taxon>Tracheophyta</taxon>
        <taxon>Spermatophyta</taxon>
        <taxon>Magnoliopsida</taxon>
        <taxon>eudicotyledons</taxon>
        <taxon>Gunneridae</taxon>
        <taxon>Pentapetalae</taxon>
        <taxon>rosids</taxon>
        <taxon>fabids</taxon>
        <taxon>Rosales</taxon>
        <taxon>Rosaceae</taxon>
        <taxon>Rosoideae</taxon>
        <taxon>Rosoideae incertae sedis</taxon>
        <taxon>Rosa</taxon>
    </lineage>
</organism>
<protein>
    <recommendedName>
        <fullName evidence="3">Pentatricopeptide</fullName>
    </recommendedName>
</protein>
<name>A0A2P6PGX3_ROSCH</name>
<sequence length="152" mass="16952">MLWLVKLMGLGGIVFDLVKLLGNLEQLIKVHSEPPTRTMVIGNNQVMSYTCSHNSSADDLNKHVMKVFKDATKDCEDKVLEEMFDAIGDYDSLNEYAFHVFSILADSGMPDEAKELFKPRSELAVLPDVAIFTIVIRAYANAGKINAAHQVY</sequence>
<evidence type="ECO:0000313" key="1">
    <source>
        <dbReference type="EMBL" id="PRQ21167.1"/>
    </source>
</evidence>
<dbReference type="Gramene" id="PRQ21167">
    <property type="protein sequence ID" value="PRQ21167"/>
    <property type="gene ID" value="RchiOBHm_Chr7g0236221"/>
</dbReference>
<dbReference type="EMBL" id="PDCK01000045">
    <property type="protein sequence ID" value="PRQ21167.1"/>
    <property type="molecule type" value="Genomic_DNA"/>
</dbReference>
<dbReference type="Proteomes" id="UP000238479">
    <property type="component" value="Chromosome 7"/>
</dbReference>
<keyword evidence="2" id="KW-1185">Reference proteome</keyword>